<dbReference type="Proteomes" id="UP000289808">
    <property type="component" value="Unassembled WGS sequence"/>
</dbReference>
<dbReference type="PIRSF" id="PIRSF029202">
    <property type="entry name" value="UCP029202"/>
    <property type="match status" value="1"/>
</dbReference>
<dbReference type="SUPFAM" id="SSF56563">
    <property type="entry name" value="Major capsid protein gp5"/>
    <property type="match status" value="1"/>
</dbReference>
<evidence type="ECO:0000313" key="1">
    <source>
        <dbReference type="EMBL" id="RXF60040.1"/>
    </source>
</evidence>
<comment type="caution">
    <text evidence="1">The sequence shown here is derived from an EMBL/GenBank/DDBJ whole genome shotgun (WGS) entry which is preliminary data.</text>
</comment>
<dbReference type="Pfam" id="PF09950">
    <property type="entry name" value="Major_capside"/>
    <property type="match status" value="1"/>
</dbReference>
<organism evidence="1 2">
    <name type="scientific">Lactobacillus crispatus</name>
    <dbReference type="NCBI Taxonomy" id="47770"/>
    <lineage>
        <taxon>Bacteria</taxon>
        <taxon>Bacillati</taxon>
        <taxon>Bacillota</taxon>
        <taxon>Bacilli</taxon>
        <taxon>Lactobacillales</taxon>
        <taxon>Lactobacillaceae</taxon>
        <taxon>Lactobacillus</taxon>
    </lineage>
</organism>
<reference evidence="1 2" key="1">
    <citation type="submission" date="2019-01" db="EMBL/GenBank/DDBJ databases">
        <title>The genome sequence of Lactobacillus crispatus L49.</title>
        <authorList>
            <person name="Zhong J."/>
            <person name="Zhang J."/>
        </authorList>
    </citation>
    <scope>NUCLEOTIDE SEQUENCE [LARGE SCALE GENOMIC DNA]</scope>
    <source>
        <strain evidence="1 2">L49</strain>
    </source>
</reference>
<dbReference type="RefSeq" id="WP_101885510.1">
    <property type="nucleotide sequence ID" value="NZ_JABERN010000073.1"/>
</dbReference>
<dbReference type="InterPro" id="IPR020049">
    <property type="entry name" value="Major_capsid-like"/>
</dbReference>
<sequence>MAQMGVATKEQLTYIDQTIYDPKTAPLVALQLFSTIKVNPIQTSYRYKVRSTKAMAQAYANRGTDIPVVDEGFKEYEVPITQSALACEYSWMELQEAQAANVNLLADQAALVARGLAERRDRIIFNGMDIGPNTRIIGLTDTNKGTTGFQQLNLDGDHALDKLAQDTEDGALKMRNALREAVQKITHLIGYANAKPVLLMPQKEIDLLDNPVSKLRPDITVRDMVSQYFSSIQAVPELEGQYWHAKNASKADKQKDMAIVCLTDKDIAQIPVAMEMTQLQQEYHDGVTKIPYVERHGGLAVRYPSAFVQITGINTPTDN</sequence>
<gene>
    <name evidence="1" type="ORF">ERD32_01340</name>
</gene>
<proteinExistence type="predicted"/>
<protein>
    <submittedName>
        <fullName evidence="1">DUF2184 domain-containing protein</fullName>
    </submittedName>
</protein>
<name>A0A4Q0LY00_9LACO</name>
<dbReference type="EMBL" id="SCLX01000005">
    <property type="protein sequence ID" value="RXF60040.1"/>
    <property type="molecule type" value="Genomic_DNA"/>
</dbReference>
<dbReference type="AlphaFoldDB" id="A0A4Q0LY00"/>
<evidence type="ECO:0000313" key="2">
    <source>
        <dbReference type="Proteomes" id="UP000289808"/>
    </source>
</evidence>
<dbReference type="Gene3D" id="3.30.2400.30">
    <property type="match status" value="1"/>
</dbReference>
<accession>A0A4Q0LY00</accession>